<dbReference type="PANTHER" id="PTHR32322:SF18">
    <property type="entry name" value="S-ADENOSYLMETHIONINE_S-ADENOSYLHOMOCYSTEINE TRANSPORTER"/>
    <property type="match status" value="1"/>
</dbReference>
<comment type="similarity">
    <text evidence="2">Belongs to the EamA transporter family.</text>
</comment>
<dbReference type="EMBL" id="CP047156">
    <property type="protein sequence ID" value="QHB99605.1"/>
    <property type="molecule type" value="Genomic_DNA"/>
</dbReference>
<feature type="transmembrane region" description="Helical" evidence="8">
    <location>
        <begin position="234"/>
        <end position="252"/>
    </location>
</feature>
<sequence>MNDLANDTRVAGQSRLASGLLFALASAASFGLSGSLARGLLDQGWSAGAAVTARVLIAALVLSVPAVIALRGRWRLVRDNAGLLLAYGLIAVAGCQLSYFFAVSYMQVGVALLIEYTAPVAVLAWMWLRHGQRPTRRTVGGAALAAVGLVLVLDLVSGASLSLPGVLWALGAMVGAATYFILSADETNGLPPIVLAAGGLTAGGVGLLLAGLVGVLPMEASTSDVTFRGLSLPWWLPVVALGVVTAAIAYVTGIAASRRLGSRLASFVALTEVVAALLFAWLLLDELPGWVQGVGGLLIVGGVVLVKLGEPRVPVGDAEAATPAQVAAPEAPTGESSRHHREAADR</sequence>
<dbReference type="KEGG" id="eke:EK0264_04435"/>
<keyword evidence="5 8" id="KW-1133">Transmembrane helix</keyword>
<evidence type="ECO:0000256" key="5">
    <source>
        <dbReference type="ARBA" id="ARBA00022989"/>
    </source>
</evidence>
<feature type="transmembrane region" description="Helical" evidence="8">
    <location>
        <begin position="165"/>
        <end position="182"/>
    </location>
</feature>
<keyword evidence="11" id="KW-1185">Reference proteome</keyword>
<dbReference type="SUPFAM" id="SSF103481">
    <property type="entry name" value="Multidrug resistance efflux transporter EmrE"/>
    <property type="match status" value="2"/>
</dbReference>
<dbReference type="InParanoid" id="A0A7L4YK57"/>
<feature type="transmembrane region" description="Helical" evidence="8">
    <location>
        <begin position="264"/>
        <end position="284"/>
    </location>
</feature>
<dbReference type="OrthoDB" id="154915at2"/>
<feature type="transmembrane region" description="Helical" evidence="8">
    <location>
        <begin position="82"/>
        <end position="102"/>
    </location>
</feature>
<organism evidence="10 11">
    <name type="scientific">Epidermidibacterium keratini</name>
    <dbReference type="NCBI Taxonomy" id="1891644"/>
    <lineage>
        <taxon>Bacteria</taxon>
        <taxon>Bacillati</taxon>
        <taxon>Actinomycetota</taxon>
        <taxon>Actinomycetes</taxon>
        <taxon>Sporichthyales</taxon>
        <taxon>Sporichthyaceae</taxon>
        <taxon>Epidermidibacterium</taxon>
    </lineage>
</organism>
<dbReference type="InterPro" id="IPR037185">
    <property type="entry name" value="EmrE-like"/>
</dbReference>
<evidence type="ECO:0000259" key="9">
    <source>
        <dbReference type="Pfam" id="PF00892"/>
    </source>
</evidence>
<keyword evidence="4 8" id="KW-0812">Transmembrane</keyword>
<evidence type="ECO:0000313" key="10">
    <source>
        <dbReference type="EMBL" id="QHB99605.1"/>
    </source>
</evidence>
<feature type="compositionally biased region" description="Low complexity" evidence="7">
    <location>
        <begin position="318"/>
        <end position="333"/>
    </location>
</feature>
<protein>
    <submittedName>
        <fullName evidence="10">EamA family transporter</fullName>
    </submittedName>
</protein>
<proteinExistence type="inferred from homology"/>
<feature type="domain" description="EamA" evidence="9">
    <location>
        <begin position="18"/>
        <end position="153"/>
    </location>
</feature>
<feature type="transmembrane region" description="Helical" evidence="8">
    <location>
        <begin position="290"/>
        <end position="308"/>
    </location>
</feature>
<evidence type="ECO:0000256" key="7">
    <source>
        <dbReference type="SAM" id="MobiDB-lite"/>
    </source>
</evidence>
<feature type="transmembrane region" description="Helical" evidence="8">
    <location>
        <begin position="194"/>
        <end position="214"/>
    </location>
</feature>
<dbReference type="InterPro" id="IPR000620">
    <property type="entry name" value="EamA_dom"/>
</dbReference>
<name>A0A7L4YK57_9ACTN</name>
<feature type="transmembrane region" description="Helical" evidence="8">
    <location>
        <begin position="47"/>
        <end position="70"/>
    </location>
</feature>
<feature type="transmembrane region" description="Helical" evidence="8">
    <location>
        <begin position="140"/>
        <end position="159"/>
    </location>
</feature>
<feature type="region of interest" description="Disordered" evidence="7">
    <location>
        <begin position="318"/>
        <end position="346"/>
    </location>
</feature>
<evidence type="ECO:0000256" key="3">
    <source>
        <dbReference type="ARBA" id="ARBA00022475"/>
    </source>
</evidence>
<evidence type="ECO:0000256" key="6">
    <source>
        <dbReference type="ARBA" id="ARBA00023136"/>
    </source>
</evidence>
<dbReference type="GO" id="GO:0005886">
    <property type="term" value="C:plasma membrane"/>
    <property type="evidence" value="ECO:0007669"/>
    <property type="project" value="UniProtKB-SubCell"/>
</dbReference>
<dbReference type="PANTHER" id="PTHR32322">
    <property type="entry name" value="INNER MEMBRANE TRANSPORTER"/>
    <property type="match status" value="1"/>
</dbReference>
<dbReference type="Pfam" id="PF00892">
    <property type="entry name" value="EamA"/>
    <property type="match status" value="2"/>
</dbReference>
<evidence type="ECO:0000256" key="4">
    <source>
        <dbReference type="ARBA" id="ARBA00022692"/>
    </source>
</evidence>
<dbReference type="InterPro" id="IPR050638">
    <property type="entry name" value="AA-Vitamin_Transporters"/>
</dbReference>
<keyword evidence="6 8" id="KW-0472">Membrane</keyword>
<comment type="subcellular location">
    <subcellularLocation>
        <location evidence="1">Cell membrane</location>
        <topology evidence="1">Multi-pass membrane protein</topology>
    </subcellularLocation>
</comment>
<evidence type="ECO:0000256" key="8">
    <source>
        <dbReference type="SAM" id="Phobius"/>
    </source>
</evidence>
<evidence type="ECO:0000256" key="2">
    <source>
        <dbReference type="ARBA" id="ARBA00007362"/>
    </source>
</evidence>
<reference evidence="10 11" key="1">
    <citation type="journal article" date="2018" name="Int. J. Syst. Evol. Microbiol.">
        <title>Epidermidibacterium keratini gen. nov., sp. nov., a member of the family Sporichthyaceae, isolated from keratin epidermis.</title>
        <authorList>
            <person name="Lee D.G."/>
            <person name="Trujillo M.E."/>
            <person name="Kang S."/>
            <person name="Nam J.J."/>
            <person name="Kim Y.J."/>
        </authorList>
    </citation>
    <scope>NUCLEOTIDE SEQUENCE [LARGE SCALE GENOMIC DNA]</scope>
    <source>
        <strain evidence="10 11">EPI-7</strain>
    </source>
</reference>
<gene>
    <name evidence="10" type="ORF">EK0264_04435</name>
</gene>
<feature type="transmembrane region" description="Helical" evidence="8">
    <location>
        <begin position="108"/>
        <end position="128"/>
    </location>
</feature>
<evidence type="ECO:0000256" key="1">
    <source>
        <dbReference type="ARBA" id="ARBA00004651"/>
    </source>
</evidence>
<dbReference type="Proteomes" id="UP000463857">
    <property type="component" value="Chromosome"/>
</dbReference>
<accession>A0A7L4YK57</accession>
<feature type="domain" description="EamA" evidence="9">
    <location>
        <begin position="164"/>
        <end position="306"/>
    </location>
</feature>
<feature type="transmembrane region" description="Helical" evidence="8">
    <location>
        <begin position="20"/>
        <end position="41"/>
    </location>
</feature>
<keyword evidence="3" id="KW-1003">Cell membrane</keyword>
<dbReference type="RefSeq" id="WP_159543331.1">
    <property type="nucleotide sequence ID" value="NZ_CP047156.1"/>
</dbReference>
<evidence type="ECO:0000313" key="11">
    <source>
        <dbReference type="Proteomes" id="UP000463857"/>
    </source>
</evidence>
<dbReference type="AlphaFoldDB" id="A0A7L4YK57"/>